<dbReference type="RefSeq" id="WP_013569797.1">
    <property type="nucleotide sequence ID" value="NC_014963.1"/>
</dbReference>
<dbReference type="AlphaFoldDB" id="E8V8M9"/>
<feature type="chain" id="PRO_5003229340" evidence="2">
    <location>
        <begin position="24"/>
        <end position="300"/>
    </location>
</feature>
<dbReference type="STRING" id="401053.AciPR4_3312"/>
<dbReference type="SUPFAM" id="SSF50156">
    <property type="entry name" value="PDZ domain-like"/>
    <property type="match status" value="2"/>
</dbReference>
<dbReference type="PANTHER" id="PTHR22939:SF129">
    <property type="entry name" value="SERINE PROTEASE HTRA2, MITOCHONDRIAL"/>
    <property type="match status" value="1"/>
</dbReference>
<sequence>MKKSSKTLLLMASAALLSAPIVAMHTGSHTPKPSQSYLGVDIVDVEPEQVSVLHLHDSKGAEITRVDHDGPAGKAGLREHDVILKVNDQTIENEEQFRKALRETPAGHNVALTLSRDGQMLSVTAQLANRAEVERRAWEQHYTVPEPQTTENYPPVAEAAPAGTPIVHGFITGHLLWTPYTGLMMDTMGAQLAEFFGAKNGKGLLVHSVEANSPAAMAGVRAGDVVVRVNGGTIGSKADWARAVRDAKGRPAEVTLLRERHEVTVMMPTDGKKRSSLRFPGASVAKDVPAPVIMACLELL</sequence>
<proteinExistence type="inferred from homology"/>
<dbReference type="HOGENOM" id="CLU_073806_0_0_0"/>
<protein>
    <submittedName>
        <fullName evidence="4">PDZ/DHR/GLGF domain protein</fullName>
    </submittedName>
</protein>
<dbReference type="OrthoDB" id="109450at2"/>
<keyword evidence="5" id="KW-1185">Reference proteome</keyword>
<accession>E8V8M9</accession>
<dbReference type="CDD" id="cd06779">
    <property type="entry name" value="cpPDZ_Deg_HtrA-like"/>
    <property type="match status" value="2"/>
</dbReference>
<dbReference type="Proteomes" id="UP000006844">
    <property type="component" value="Chromosome"/>
</dbReference>
<dbReference type="Gene3D" id="2.30.42.10">
    <property type="match status" value="2"/>
</dbReference>
<dbReference type="GO" id="GO:0008236">
    <property type="term" value="F:serine-type peptidase activity"/>
    <property type="evidence" value="ECO:0007669"/>
    <property type="project" value="UniProtKB-KW"/>
</dbReference>
<gene>
    <name evidence="4" type="ordered locus">AciPR4_3312</name>
</gene>
<keyword evidence="2" id="KW-0732">Signal</keyword>
<evidence type="ECO:0000256" key="2">
    <source>
        <dbReference type="SAM" id="SignalP"/>
    </source>
</evidence>
<evidence type="ECO:0000256" key="1">
    <source>
        <dbReference type="ARBA" id="ARBA00010541"/>
    </source>
</evidence>
<dbReference type="Pfam" id="PF17820">
    <property type="entry name" value="PDZ_6"/>
    <property type="match status" value="1"/>
</dbReference>
<evidence type="ECO:0000313" key="5">
    <source>
        <dbReference type="Proteomes" id="UP000006844"/>
    </source>
</evidence>
<evidence type="ECO:0000313" key="4">
    <source>
        <dbReference type="EMBL" id="ADV84066.1"/>
    </source>
</evidence>
<dbReference type="PROSITE" id="PS50106">
    <property type="entry name" value="PDZ"/>
    <property type="match status" value="2"/>
</dbReference>
<evidence type="ECO:0000259" key="3">
    <source>
        <dbReference type="PROSITE" id="PS50106"/>
    </source>
</evidence>
<dbReference type="eggNOG" id="COG0265">
    <property type="taxonomic scope" value="Bacteria"/>
</dbReference>
<dbReference type="EMBL" id="CP002467">
    <property type="protein sequence ID" value="ADV84066.1"/>
    <property type="molecule type" value="Genomic_DNA"/>
</dbReference>
<feature type="signal peptide" evidence="2">
    <location>
        <begin position="1"/>
        <end position="23"/>
    </location>
</feature>
<dbReference type="InterPro" id="IPR001478">
    <property type="entry name" value="PDZ"/>
</dbReference>
<dbReference type="KEGG" id="tsa:AciPR4_3312"/>
<reference evidence="4 5" key="1">
    <citation type="journal article" date="2012" name="Stand. Genomic Sci.">
        <title>Complete genome sequence of Terriglobus saanensis type strain SP1PR4(T), an Acidobacteria from tundra soil.</title>
        <authorList>
            <person name="Rawat S.R."/>
            <person name="Mannisto M.K."/>
            <person name="Starovoytov V."/>
            <person name="Goodwin L."/>
            <person name="Nolan M."/>
            <person name="Hauser L."/>
            <person name="Land M."/>
            <person name="Davenport K.W."/>
            <person name="Woyke T."/>
            <person name="Haggblom M.M."/>
        </authorList>
    </citation>
    <scope>NUCLEOTIDE SEQUENCE</scope>
    <source>
        <strain evidence="5">ATCC BAA-1853 / DSM 23119 / SP1PR4</strain>
    </source>
</reference>
<organism evidence="4 5">
    <name type="scientific">Terriglobus saanensis (strain ATCC BAA-1853 / DSM 23119 / SP1PR4)</name>
    <dbReference type="NCBI Taxonomy" id="401053"/>
    <lineage>
        <taxon>Bacteria</taxon>
        <taxon>Pseudomonadati</taxon>
        <taxon>Acidobacteriota</taxon>
        <taxon>Terriglobia</taxon>
        <taxon>Terriglobales</taxon>
        <taxon>Acidobacteriaceae</taxon>
        <taxon>Terriglobus</taxon>
    </lineage>
</organism>
<dbReference type="Pfam" id="PF13180">
    <property type="entry name" value="PDZ_2"/>
    <property type="match status" value="1"/>
</dbReference>
<dbReference type="PANTHER" id="PTHR22939">
    <property type="entry name" value="SERINE PROTEASE FAMILY S1C HTRA-RELATED"/>
    <property type="match status" value="1"/>
</dbReference>
<dbReference type="SMART" id="SM00228">
    <property type="entry name" value="PDZ"/>
    <property type="match status" value="2"/>
</dbReference>
<dbReference type="InterPro" id="IPR036034">
    <property type="entry name" value="PDZ_sf"/>
</dbReference>
<dbReference type="InterPro" id="IPR041489">
    <property type="entry name" value="PDZ_6"/>
</dbReference>
<feature type="domain" description="PDZ" evidence="3">
    <location>
        <begin position="21"/>
        <end position="118"/>
    </location>
</feature>
<name>E8V8M9_TERSS</name>
<feature type="domain" description="PDZ" evidence="3">
    <location>
        <begin position="188"/>
        <end position="262"/>
    </location>
</feature>
<comment type="similarity">
    <text evidence="1">Belongs to the peptidase S1C family.</text>
</comment>